<evidence type="ECO:0008006" key="3">
    <source>
        <dbReference type="Google" id="ProtNLM"/>
    </source>
</evidence>
<comment type="caution">
    <text evidence="1">The sequence shown here is derived from an EMBL/GenBank/DDBJ whole genome shotgun (WGS) entry which is preliminary data.</text>
</comment>
<dbReference type="RefSeq" id="WP_144748812.1">
    <property type="nucleotide sequence ID" value="NZ_VMNW02000056.1"/>
</dbReference>
<organism evidence="1 2">
    <name type="scientific">Amycolatopsis acidicola</name>
    <dbReference type="NCBI Taxonomy" id="2596893"/>
    <lineage>
        <taxon>Bacteria</taxon>
        <taxon>Bacillati</taxon>
        <taxon>Actinomycetota</taxon>
        <taxon>Actinomycetes</taxon>
        <taxon>Pseudonocardiales</taxon>
        <taxon>Pseudonocardiaceae</taxon>
        <taxon>Amycolatopsis</taxon>
    </lineage>
</organism>
<reference evidence="1" key="1">
    <citation type="submission" date="2019-09" db="EMBL/GenBank/DDBJ databases">
        <authorList>
            <person name="Teo W.F.A."/>
            <person name="Duangmal K."/>
        </authorList>
    </citation>
    <scope>NUCLEOTIDE SEQUENCE [LARGE SCALE GENOMIC DNA]</scope>
    <source>
        <strain evidence="1">K81G1</strain>
    </source>
</reference>
<proteinExistence type="predicted"/>
<evidence type="ECO:0000313" key="1">
    <source>
        <dbReference type="EMBL" id="KAA9155548.1"/>
    </source>
</evidence>
<sequence>MTSPALDPQLFAVTVVRAALPGSIVETLIDGARAVSSASYVWINDGGGSSVYPGRLDTPTIEIVTYGNVSRSETLANAQAAQMALHTAWQEQIVVPTAGHLSYFVVDQRPTLQQVDGLPAGVFRYYASYSLGLRASSAA</sequence>
<dbReference type="AlphaFoldDB" id="A0A5N0UWX7"/>
<name>A0A5N0UWX7_9PSEU</name>
<gene>
    <name evidence="1" type="ORF">FPZ12_029575</name>
</gene>
<keyword evidence="2" id="KW-1185">Reference proteome</keyword>
<dbReference type="EMBL" id="VMNW02000056">
    <property type="protein sequence ID" value="KAA9155548.1"/>
    <property type="molecule type" value="Genomic_DNA"/>
</dbReference>
<dbReference type="Proteomes" id="UP000319769">
    <property type="component" value="Unassembled WGS sequence"/>
</dbReference>
<accession>A0A5N0UWX7</accession>
<protein>
    <recommendedName>
        <fullName evidence="3">DUF3168 domain-containing protein</fullName>
    </recommendedName>
</protein>
<evidence type="ECO:0000313" key="2">
    <source>
        <dbReference type="Proteomes" id="UP000319769"/>
    </source>
</evidence>